<dbReference type="Proteomes" id="UP000271683">
    <property type="component" value="Unassembled WGS sequence"/>
</dbReference>
<evidence type="ECO:0000313" key="3">
    <source>
        <dbReference type="Proteomes" id="UP000271683"/>
    </source>
</evidence>
<feature type="transmembrane region" description="Helical" evidence="1">
    <location>
        <begin position="12"/>
        <end position="34"/>
    </location>
</feature>
<evidence type="ECO:0000256" key="1">
    <source>
        <dbReference type="SAM" id="Phobius"/>
    </source>
</evidence>
<organism evidence="2 3">
    <name type="scientific">Couchioplanes caeruleus</name>
    <dbReference type="NCBI Taxonomy" id="56438"/>
    <lineage>
        <taxon>Bacteria</taxon>
        <taxon>Bacillati</taxon>
        <taxon>Actinomycetota</taxon>
        <taxon>Actinomycetes</taxon>
        <taxon>Micromonosporales</taxon>
        <taxon>Micromonosporaceae</taxon>
        <taxon>Couchioplanes</taxon>
    </lineage>
</organism>
<keyword evidence="1" id="KW-1133">Transmembrane helix</keyword>
<dbReference type="EMBL" id="RJKL01000001">
    <property type="protein sequence ID" value="ROP33779.1"/>
    <property type="molecule type" value="Genomic_DNA"/>
</dbReference>
<sequence length="42" mass="4448">MGFNPALRTAAVVVASIVLVPPLAVNVYLLAWFLPELTAGRP</sequence>
<evidence type="ECO:0000313" key="2">
    <source>
        <dbReference type="EMBL" id="ROP33779.1"/>
    </source>
</evidence>
<gene>
    <name evidence="2" type="ORF">EDD30_6820</name>
</gene>
<protein>
    <submittedName>
        <fullName evidence="2">Uncharacterized protein</fullName>
    </submittedName>
</protein>
<accession>A0A3N1GU60</accession>
<keyword evidence="1" id="KW-0812">Transmembrane</keyword>
<reference evidence="2 3" key="1">
    <citation type="submission" date="2018-11" db="EMBL/GenBank/DDBJ databases">
        <title>Sequencing the genomes of 1000 actinobacteria strains.</title>
        <authorList>
            <person name="Klenk H.-P."/>
        </authorList>
    </citation>
    <scope>NUCLEOTIDE SEQUENCE [LARGE SCALE GENOMIC DNA]</scope>
    <source>
        <strain evidence="2 3">DSM 43634</strain>
    </source>
</reference>
<dbReference type="RefSeq" id="WP_280526188.1">
    <property type="nucleotide sequence ID" value="NZ_RJKL01000001.1"/>
</dbReference>
<name>A0A3N1GU60_9ACTN</name>
<keyword evidence="1" id="KW-0472">Membrane</keyword>
<dbReference type="AlphaFoldDB" id="A0A3N1GU60"/>
<comment type="caution">
    <text evidence="2">The sequence shown here is derived from an EMBL/GenBank/DDBJ whole genome shotgun (WGS) entry which is preliminary data.</text>
</comment>
<proteinExistence type="predicted"/>